<dbReference type="PANTHER" id="PTHR46243:SF1">
    <property type="entry name" value="BIS(5'-ADENOSYL)-TRIPHOSPHATASE"/>
    <property type="match status" value="1"/>
</dbReference>
<dbReference type="InterPro" id="IPR036265">
    <property type="entry name" value="HIT-like_sf"/>
</dbReference>
<keyword evidence="3" id="KW-1185">Reference proteome</keyword>
<proteinExistence type="predicted"/>
<dbReference type="Proteomes" id="UP000050741">
    <property type="component" value="Unassembled WGS sequence"/>
</dbReference>
<comment type="caution">
    <text evidence="1">Lacks conserved residue(s) required for the propagation of feature annotation.</text>
</comment>
<dbReference type="Pfam" id="PF01230">
    <property type="entry name" value="HIT"/>
    <property type="match status" value="1"/>
</dbReference>
<dbReference type="Gene3D" id="3.30.428.10">
    <property type="entry name" value="HIT-like"/>
    <property type="match status" value="1"/>
</dbReference>
<feature type="domain" description="HIT" evidence="2">
    <location>
        <begin position="1"/>
        <end position="89"/>
    </location>
</feature>
<evidence type="ECO:0000313" key="3">
    <source>
        <dbReference type="Proteomes" id="UP000050741"/>
    </source>
</evidence>
<name>A0A183C025_GLOPA</name>
<accession>A0A183C025</accession>
<sequence length="132" mass="15021">MSLKVIKSPILSDVLVSPLRTATRLTELSDEETCYLFVMAKHVQKMLESIYGIGKVTQFIVEDEGPHAVQAVKYVHVHVLPRMDNDFGNNLDLAVLQGREGQGEARSVDEMESEATRYRQWLQKKSDEGWNE</sequence>
<dbReference type="PANTHER" id="PTHR46243">
    <property type="entry name" value="BIS(5'-ADENOSYL)-TRIPHOSPHATASE"/>
    <property type="match status" value="1"/>
</dbReference>
<dbReference type="InterPro" id="IPR051884">
    <property type="entry name" value="Bis(5'-adenosyl)-TPase_reg"/>
</dbReference>
<dbReference type="SUPFAM" id="SSF54197">
    <property type="entry name" value="HIT-like"/>
    <property type="match status" value="1"/>
</dbReference>
<evidence type="ECO:0000256" key="1">
    <source>
        <dbReference type="PROSITE-ProRule" id="PRU00464"/>
    </source>
</evidence>
<dbReference type="GO" id="GO:0003824">
    <property type="term" value="F:catalytic activity"/>
    <property type="evidence" value="ECO:0007669"/>
    <property type="project" value="InterPro"/>
</dbReference>
<reference evidence="4" key="2">
    <citation type="submission" date="2016-06" db="UniProtKB">
        <authorList>
            <consortium name="WormBaseParasite"/>
        </authorList>
    </citation>
    <scope>IDENTIFICATION</scope>
</reference>
<dbReference type="AlphaFoldDB" id="A0A183C025"/>
<dbReference type="WBParaSite" id="GPLIN_000621700">
    <property type="protein sequence ID" value="GPLIN_000621700"/>
    <property type="gene ID" value="GPLIN_000621700"/>
</dbReference>
<reference evidence="3" key="1">
    <citation type="submission" date="2014-05" db="EMBL/GenBank/DDBJ databases">
        <title>The genome and life-stage specific transcriptomes of Globodera pallida elucidate key aspects of plant parasitism by a cyst nematode.</title>
        <authorList>
            <person name="Cotton J.A."/>
            <person name="Lilley C.J."/>
            <person name="Jones L.M."/>
            <person name="Kikuchi T."/>
            <person name="Reid A.J."/>
            <person name="Thorpe P."/>
            <person name="Tsai I.J."/>
            <person name="Beasley H."/>
            <person name="Blok V."/>
            <person name="Cock P.J.A."/>
            <person name="Van den Akker S.E."/>
            <person name="Holroyd N."/>
            <person name="Hunt M."/>
            <person name="Mantelin S."/>
            <person name="Naghra H."/>
            <person name="Pain A."/>
            <person name="Palomares-Rius J.E."/>
            <person name="Zarowiecki M."/>
            <person name="Berriman M."/>
            <person name="Jones J.T."/>
            <person name="Urwin P.E."/>
        </authorList>
    </citation>
    <scope>NUCLEOTIDE SEQUENCE [LARGE SCALE GENOMIC DNA]</scope>
    <source>
        <strain evidence="3">Lindley</strain>
    </source>
</reference>
<dbReference type="PROSITE" id="PS51084">
    <property type="entry name" value="HIT_2"/>
    <property type="match status" value="1"/>
</dbReference>
<evidence type="ECO:0000259" key="2">
    <source>
        <dbReference type="PROSITE" id="PS51084"/>
    </source>
</evidence>
<organism evidence="3 4">
    <name type="scientific">Globodera pallida</name>
    <name type="common">Potato cyst nematode worm</name>
    <name type="synonym">Heterodera pallida</name>
    <dbReference type="NCBI Taxonomy" id="36090"/>
    <lineage>
        <taxon>Eukaryota</taxon>
        <taxon>Metazoa</taxon>
        <taxon>Ecdysozoa</taxon>
        <taxon>Nematoda</taxon>
        <taxon>Chromadorea</taxon>
        <taxon>Rhabditida</taxon>
        <taxon>Tylenchina</taxon>
        <taxon>Tylenchomorpha</taxon>
        <taxon>Tylenchoidea</taxon>
        <taxon>Heteroderidae</taxon>
        <taxon>Heteroderinae</taxon>
        <taxon>Globodera</taxon>
    </lineage>
</organism>
<protein>
    <submittedName>
        <fullName evidence="4">HIT domain-containing protein</fullName>
    </submittedName>
</protein>
<dbReference type="InterPro" id="IPR011146">
    <property type="entry name" value="HIT-like"/>
</dbReference>
<evidence type="ECO:0000313" key="4">
    <source>
        <dbReference type="WBParaSite" id="GPLIN_000621700"/>
    </source>
</evidence>